<keyword evidence="4 10" id="KW-1133">Transmembrane helix</keyword>
<dbReference type="PANTHER" id="PTHR28259">
    <property type="entry name" value="FLUORIDE EXPORT PROTEIN 1-RELATED"/>
    <property type="match status" value="1"/>
</dbReference>
<evidence type="ECO:0000256" key="7">
    <source>
        <dbReference type="ARBA" id="ARBA00035120"/>
    </source>
</evidence>
<organism evidence="12 13">
    <name type="scientific">Candidatus Neomicrothrix subdominans</name>
    <dbReference type="NCBI Taxonomy" id="2954438"/>
    <lineage>
        <taxon>Bacteria</taxon>
        <taxon>Bacillati</taxon>
        <taxon>Actinomycetota</taxon>
        <taxon>Acidimicrobiia</taxon>
        <taxon>Acidimicrobiales</taxon>
        <taxon>Microthrixaceae</taxon>
        <taxon>Candidatus Neomicrothrix</taxon>
    </lineage>
</organism>
<dbReference type="GO" id="GO:0062054">
    <property type="term" value="F:fluoride channel activity"/>
    <property type="evidence" value="ECO:0007669"/>
    <property type="project" value="UniProtKB-UniRule"/>
</dbReference>
<keyword evidence="10" id="KW-0813">Transport</keyword>
<protein>
    <recommendedName>
        <fullName evidence="10">Fluoride-specific ion channel FluC</fullName>
    </recommendedName>
</protein>
<keyword evidence="10" id="KW-0406">Ion transport</keyword>
<proteinExistence type="inferred from homology"/>
<gene>
    <name evidence="10" type="primary">fluC</name>
    <name evidence="10" type="synonym">crcB</name>
    <name evidence="12" type="ORF">IPN02_13165</name>
</gene>
<evidence type="ECO:0000256" key="5">
    <source>
        <dbReference type="ARBA" id="ARBA00023136"/>
    </source>
</evidence>
<dbReference type="AlphaFoldDB" id="A0A936NCE8"/>
<dbReference type="HAMAP" id="MF_00454">
    <property type="entry name" value="FluC"/>
    <property type="match status" value="1"/>
</dbReference>
<evidence type="ECO:0000256" key="9">
    <source>
        <dbReference type="ARBA" id="ARBA00049940"/>
    </source>
</evidence>
<dbReference type="Pfam" id="PF02537">
    <property type="entry name" value="CRCB"/>
    <property type="match status" value="1"/>
</dbReference>
<comment type="activity regulation">
    <text evidence="10">Na(+) is not transported, but it plays an essential structural role and its presence is essential for fluoride channel function.</text>
</comment>
<comment type="caution">
    <text evidence="12">The sequence shown here is derived from an EMBL/GenBank/DDBJ whole genome shotgun (WGS) entry which is preliminary data.</text>
</comment>
<evidence type="ECO:0000256" key="2">
    <source>
        <dbReference type="ARBA" id="ARBA00022475"/>
    </source>
</evidence>
<dbReference type="PANTHER" id="PTHR28259:SF1">
    <property type="entry name" value="FLUORIDE EXPORT PROTEIN 1-RELATED"/>
    <property type="match status" value="1"/>
</dbReference>
<sequence length="162" mass="16583">MPADVSAGNGERGPSVDPDLLERPGHGPRGEVWPGFDVLLAVSVGGALGALARFGLARLVPPDDLGVPWATLIANVAGSLLLGLLTAVAIDRFRSHRYLRPLLGVGLLGSFTTYSTLAVELDTRLGQGRVGPAVAYGLATMVAGIAAAAAGLWLGRGLGRRP</sequence>
<keyword evidence="5 10" id="KW-0472">Membrane</keyword>
<evidence type="ECO:0000313" key="12">
    <source>
        <dbReference type="EMBL" id="MBK9297752.1"/>
    </source>
</evidence>
<dbReference type="Proteomes" id="UP000727993">
    <property type="component" value="Unassembled WGS sequence"/>
</dbReference>
<feature type="transmembrane region" description="Helical" evidence="10">
    <location>
        <begin position="133"/>
        <end position="154"/>
    </location>
</feature>
<feature type="region of interest" description="Disordered" evidence="11">
    <location>
        <begin position="1"/>
        <end position="24"/>
    </location>
</feature>
<feature type="transmembrane region" description="Helical" evidence="10">
    <location>
        <begin position="102"/>
        <end position="121"/>
    </location>
</feature>
<comment type="function">
    <text evidence="9 10">Fluoride-specific ion channel. Important for reducing fluoride concentration in the cell, thus reducing its toxicity.</text>
</comment>
<dbReference type="GO" id="GO:0046872">
    <property type="term" value="F:metal ion binding"/>
    <property type="evidence" value="ECO:0007669"/>
    <property type="project" value="UniProtKB-KW"/>
</dbReference>
<comment type="catalytic activity">
    <reaction evidence="8">
        <text>fluoride(in) = fluoride(out)</text>
        <dbReference type="Rhea" id="RHEA:76159"/>
        <dbReference type="ChEBI" id="CHEBI:17051"/>
    </reaction>
    <physiologicalReaction direction="left-to-right" evidence="8">
        <dbReference type="Rhea" id="RHEA:76160"/>
    </physiologicalReaction>
</comment>
<feature type="transmembrane region" description="Helical" evidence="10">
    <location>
        <begin position="38"/>
        <end position="57"/>
    </location>
</feature>
<comment type="subcellular location">
    <subcellularLocation>
        <location evidence="1 10">Cell membrane</location>
        <topology evidence="1 10">Multi-pass membrane protein</topology>
    </subcellularLocation>
</comment>
<reference evidence="12 13" key="1">
    <citation type="submission" date="2020-10" db="EMBL/GenBank/DDBJ databases">
        <title>Connecting structure to function with the recovery of over 1000 high-quality activated sludge metagenome-assembled genomes encoding full-length rRNA genes using long-read sequencing.</title>
        <authorList>
            <person name="Singleton C.M."/>
            <person name="Petriglieri F."/>
            <person name="Kristensen J.M."/>
            <person name="Kirkegaard R.H."/>
            <person name="Michaelsen T.Y."/>
            <person name="Andersen M.H."/>
            <person name="Karst S.M."/>
            <person name="Dueholm M.S."/>
            <person name="Nielsen P.H."/>
            <person name="Albertsen M."/>
        </authorList>
    </citation>
    <scope>NUCLEOTIDE SEQUENCE [LARGE SCALE GENOMIC DNA]</scope>
    <source>
        <strain evidence="12">Lyne_18-Q3-R50-59_MAXAC.006</strain>
    </source>
</reference>
<evidence type="ECO:0000313" key="13">
    <source>
        <dbReference type="Proteomes" id="UP000727993"/>
    </source>
</evidence>
<feature type="transmembrane region" description="Helical" evidence="10">
    <location>
        <begin position="69"/>
        <end position="90"/>
    </location>
</feature>
<evidence type="ECO:0000256" key="8">
    <source>
        <dbReference type="ARBA" id="ARBA00035585"/>
    </source>
</evidence>
<evidence type="ECO:0000256" key="11">
    <source>
        <dbReference type="SAM" id="MobiDB-lite"/>
    </source>
</evidence>
<dbReference type="EMBL" id="JADJZA010000007">
    <property type="protein sequence ID" value="MBK9297752.1"/>
    <property type="molecule type" value="Genomic_DNA"/>
</dbReference>
<dbReference type="GO" id="GO:0005886">
    <property type="term" value="C:plasma membrane"/>
    <property type="evidence" value="ECO:0007669"/>
    <property type="project" value="UniProtKB-SubCell"/>
</dbReference>
<keyword evidence="10" id="KW-0915">Sodium</keyword>
<name>A0A936NCE8_9ACTN</name>
<evidence type="ECO:0000256" key="6">
    <source>
        <dbReference type="ARBA" id="ARBA00023303"/>
    </source>
</evidence>
<evidence type="ECO:0000256" key="1">
    <source>
        <dbReference type="ARBA" id="ARBA00004651"/>
    </source>
</evidence>
<evidence type="ECO:0000256" key="3">
    <source>
        <dbReference type="ARBA" id="ARBA00022692"/>
    </source>
</evidence>
<keyword evidence="6 10" id="KW-0407">Ion channel</keyword>
<accession>A0A936NCE8</accession>
<comment type="similarity">
    <text evidence="7 10">Belongs to the fluoride channel Fluc/FEX (TC 1.A.43) family.</text>
</comment>
<feature type="binding site" evidence="10">
    <location>
        <position position="112"/>
    </location>
    <ligand>
        <name>Na(+)</name>
        <dbReference type="ChEBI" id="CHEBI:29101"/>
        <note>structural</note>
    </ligand>
</feature>
<keyword evidence="2 10" id="KW-1003">Cell membrane</keyword>
<keyword evidence="3 10" id="KW-0812">Transmembrane</keyword>
<dbReference type="InterPro" id="IPR003691">
    <property type="entry name" value="FluC"/>
</dbReference>
<keyword evidence="10" id="KW-0479">Metal-binding</keyword>
<evidence type="ECO:0000256" key="10">
    <source>
        <dbReference type="HAMAP-Rule" id="MF_00454"/>
    </source>
</evidence>
<feature type="binding site" evidence="10">
    <location>
        <position position="109"/>
    </location>
    <ligand>
        <name>Na(+)</name>
        <dbReference type="ChEBI" id="CHEBI:29101"/>
        <note>structural</note>
    </ligand>
</feature>
<dbReference type="GO" id="GO:0140114">
    <property type="term" value="P:cellular detoxification of fluoride"/>
    <property type="evidence" value="ECO:0007669"/>
    <property type="project" value="UniProtKB-UniRule"/>
</dbReference>
<evidence type="ECO:0000256" key="4">
    <source>
        <dbReference type="ARBA" id="ARBA00022989"/>
    </source>
</evidence>